<dbReference type="Proteomes" id="UP000307173">
    <property type="component" value="Unassembled WGS sequence"/>
</dbReference>
<dbReference type="OrthoDB" id="5054775at2759"/>
<gene>
    <name evidence="3" type="ORF">CANINC_002078</name>
</gene>
<comment type="caution">
    <text evidence="3">The sequence shown here is derived from an EMBL/GenBank/DDBJ whole genome shotgun (WGS) entry which is preliminary data.</text>
</comment>
<dbReference type="PANTHER" id="PTHR28014:SF1">
    <property type="entry name" value="NEGATIVE REGULATOR OF RAS-CAMP PATHWAY"/>
    <property type="match status" value="1"/>
</dbReference>
<dbReference type="GO" id="GO:0000122">
    <property type="term" value="P:negative regulation of transcription by RNA polymerase II"/>
    <property type="evidence" value="ECO:0007669"/>
    <property type="project" value="TreeGrafter"/>
</dbReference>
<accession>A0A4V4NFT0</accession>
<feature type="compositionally biased region" description="Basic and acidic residues" evidence="1">
    <location>
        <begin position="493"/>
        <end position="516"/>
    </location>
</feature>
<feature type="domain" description="Nitrogen regulatory protein areA GATA-like" evidence="2">
    <location>
        <begin position="50"/>
        <end position="77"/>
    </location>
</feature>
<keyword evidence="4" id="KW-1185">Reference proteome</keyword>
<reference evidence="3 4" key="1">
    <citation type="journal article" date="2019" name="Front. Genet.">
        <title>Whole-Genome Sequencing of the Opportunistic Yeast Pathogen Candida inconspicua Uncovers Its Hybrid Origin.</title>
        <authorList>
            <person name="Mixao V."/>
            <person name="Hansen A.P."/>
            <person name="Saus E."/>
            <person name="Boekhout T."/>
            <person name="Lass-Florl C."/>
            <person name="Gabaldon T."/>
        </authorList>
    </citation>
    <scope>NUCLEOTIDE SEQUENCE [LARGE SCALE GENOMIC DNA]</scope>
    <source>
        <strain evidence="3 4">CBS 180</strain>
    </source>
</reference>
<feature type="compositionally biased region" description="Polar residues" evidence="1">
    <location>
        <begin position="328"/>
        <end position="385"/>
    </location>
</feature>
<feature type="region of interest" description="Disordered" evidence="1">
    <location>
        <begin position="493"/>
        <end position="517"/>
    </location>
</feature>
<evidence type="ECO:0000313" key="3">
    <source>
        <dbReference type="EMBL" id="TID29282.1"/>
    </source>
</evidence>
<dbReference type="GO" id="GO:0031930">
    <property type="term" value="P:mitochondria-nucleus signaling pathway"/>
    <property type="evidence" value="ECO:0007669"/>
    <property type="project" value="TreeGrafter"/>
</dbReference>
<dbReference type="InterPro" id="IPR013860">
    <property type="entry name" value="AreA_GATA"/>
</dbReference>
<dbReference type="GO" id="GO:0005737">
    <property type="term" value="C:cytoplasm"/>
    <property type="evidence" value="ECO:0007669"/>
    <property type="project" value="TreeGrafter"/>
</dbReference>
<sequence length="691" mass="77667">MSPTYLDSRCRPKPFLEISASTKEYIGFQLKGQAINENVNKVKFDNIVTIWTTLTKASDFIENGKRLENISWRLVNRKLLLKNDLSYKDVSTVIEVAKGLECEELKSNSQKRRLKKRIYKSNNKETATPKEKISSDIAPSLFSKKNLISNNDDVSPKKYQNKFNTNKTKDTNGRKINFFFNVSSPDSSSMSPPIRTQSSENIEKAFNRSNQSFNMLTCSSESVTGPGAPLANKPITGKLKETLNTTKNNSTTKSHAHQILSSHNHTHQHGLTNTGGNNHHHYHHQNNIYSTRPHNIVPSAGQNQQSVLSGLNPQKRVNSEKTGPPSLFKSTSQAHKTQAYNTILLNGRSSSQPSLVKLNQSQTKPTMNRNASQHNLNHNSKSSLFSFKPKAAQHVSISPDTKVSKKNKECNVEEEEEEGGAGDDNDNDDDDDDNDDSESDDESSGWSSLSDEDDDYDDDELHFEKQNIVASEVNARPVLKRSLLSGLFLDEMDKSDGSKEKDTATASHHEHYDLHHKSNAPLTAQTLLPTALTTHIFLPTRNFTTFQNAQRHQYSGQKTNGVPGSRSPIAPSQSQENMLQLTKDNVAKIAKDDKLIKSGYAASIHTTTSSIDIPGWELKKMREMRRDERKLEKETEGDELPVHLIDSLQNENKFFLDENIDTGFVDDKIPKKNVFSHLESDDDFNYHAKGW</sequence>
<name>A0A4V4NFT0_9ASCO</name>
<feature type="region of interest" description="Disordered" evidence="1">
    <location>
        <begin position="266"/>
        <end position="285"/>
    </location>
</feature>
<proteinExistence type="predicted"/>
<dbReference type="EMBL" id="SELW01000326">
    <property type="protein sequence ID" value="TID29282.1"/>
    <property type="molecule type" value="Genomic_DNA"/>
</dbReference>
<evidence type="ECO:0000259" key="2">
    <source>
        <dbReference type="Pfam" id="PF08550"/>
    </source>
</evidence>
<evidence type="ECO:0000256" key="1">
    <source>
        <dbReference type="SAM" id="MobiDB-lite"/>
    </source>
</evidence>
<protein>
    <recommendedName>
        <fullName evidence="2">Nitrogen regulatory protein areA GATA-like domain-containing protein</fullName>
    </recommendedName>
</protein>
<organism evidence="3 4">
    <name type="scientific">Pichia inconspicua</name>
    <dbReference type="NCBI Taxonomy" id="52247"/>
    <lineage>
        <taxon>Eukaryota</taxon>
        <taxon>Fungi</taxon>
        <taxon>Dikarya</taxon>
        <taxon>Ascomycota</taxon>
        <taxon>Saccharomycotina</taxon>
        <taxon>Pichiomycetes</taxon>
        <taxon>Pichiales</taxon>
        <taxon>Pichiaceae</taxon>
        <taxon>Pichia</taxon>
    </lineage>
</organism>
<evidence type="ECO:0000313" key="4">
    <source>
        <dbReference type="Proteomes" id="UP000307173"/>
    </source>
</evidence>
<dbReference type="AlphaFoldDB" id="A0A4V4NFT0"/>
<feature type="compositionally biased region" description="Acidic residues" evidence="1">
    <location>
        <begin position="412"/>
        <end position="443"/>
    </location>
</feature>
<feature type="compositionally biased region" description="Basic and acidic residues" evidence="1">
    <location>
        <begin position="402"/>
        <end position="411"/>
    </location>
</feature>
<dbReference type="GO" id="GO:0006808">
    <property type="term" value="P:regulation of nitrogen utilization"/>
    <property type="evidence" value="ECO:0007669"/>
    <property type="project" value="TreeGrafter"/>
</dbReference>
<dbReference type="Pfam" id="PF08550">
    <property type="entry name" value="GATA_AreA"/>
    <property type="match status" value="1"/>
</dbReference>
<dbReference type="STRING" id="52247.A0A4V4NFT0"/>
<dbReference type="InterPro" id="IPR053043">
    <property type="entry name" value="Ras-cAMP_regulatory"/>
</dbReference>
<feature type="region of interest" description="Disordered" evidence="1">
    <location>
        <begin position="312"/>
        <end position="458"/>
    </location>
</feature>
<dbReference type="PANTHER" id="PTHR28014">
    <property type="entry name" value="NEGATIVE REGULATOR OF RAS-CAMP PATHWAY"/>
    <property type="match status" value="1"/>
</dbReference>